<feature type="non-terminal residue" evidence="1">
    <location>
        <position position="423"/>
    </location>
</feature>
<accession>A0AAD7DC58</accession>
<proteinExistence type="predicted"/>
<evidence type="ECO:0000313" key="2">
    <source>
        <dbReference type="Proteomes" id="UP001221757"/>
    </source>
</evidence>
<keyword evidence="2" id="KW-1185">Reference proteome</keyword>
<comment type="caution">
    <text evidence="1">The sequence shown here is derived from an EMBL/GenBank/DDBJ whole genome shotgun (WGS) entry which is preliminary data.</text>
</comment>
<name>A0AAD7DC58_MYCRO</name>
<dbReference type="Proteomes" id="UP001221757">
    <property type="component" value="Unassembled WGS sequence"/>
</dbReference>
<gene>
    <name evidence="1" type="ORF">B0H17DRAFT_1180660</name>
</gene>
<protein>
    <recommendedName>
        <fullName evidence="3">F-box domain-containing protein</fullName>
    </recommendedName>
</protein>
<dbReference type="AlphaFoldDB" id="A0AAD7DC58"/>
<dbReference type="CDD" id="cd09917">
    <property type="entry name" value="F-box_SF"/>
    <property type="match status" value="1"/>
</dbReference>
<sequence length="423" mass="46953">MSESLQFLTLPPELILACLMHLSYMDLISCMKTRNRLLHNIIANSILIRYRLEQESASVEENPAGAGNSVIADRLADLRRREEDWLNFTPRSRHTLLIDFATTGVYDLASDIYLVGDAPDPNTSLSTAIKYIYTSPSVEAPQWHSVTAGKPIIDFGTALEEHDLIAMVTYTPHQGNPHLMSIDVLLLKFSTGHPHPLATHPTLHIQDVSLDVGRPGITIEIVGQNLAISLVYWNDEGRELDTLHIYNWNSGLPKMAPIDVNNTTGLVFLTMDTLVVPNSFEGSLDVYHIPTSESGGLPRFLHSFYLPLLTPDHTLISFRCRGEPNPRAGRIRPSRTKFLPRPDTALILFTFEVGSSADEVTAHMFVVDRAVFTHALAVCNRDIPGVGWAAWGPPCTRWFDAAALSPHYITTTCGMRLASIAHD</sequence>
<organism evidence="1 2">
    <name type="scientific">Mycena rosella</name>
    <name type="common">Pink bonnet</name>
    <name type="synonym">Agaricus rosellus</name>
    <dbReference type="NCBI Taxonomy" id="1033263"/>
    <lineage>
        <taxon>Eukaryota</taxon>
        <taxon>Fungi</taxon>
        <taxon>Dikarya</taxon>
        <taxon>Basidiomycota</taxon>
        <taxon>Agaricomycotina</taxon>
        <taxon>Agaricomycetes</taxon>
        <taxon>Agaricomycetidae</taxon>
        <taxon>Agaricales</taxon>
        <taxon>Marasmiineae</taxon>
        <taxon>Mycenaceae</taxon>
        <taxon>Mycena</taxon>
    </lineage>
</organism>
<dbReference type="EMBL" id="JARKIE010000081">
    <property type="protein sequence ID" value="KAJ7688194.1"/>
    <property type="molecule type" value="Genomic_DNA"/>
</dbReference>
<evidence type="ECO:0008006" key="3">
    <source>
        <dbReference type="Google" id="ProtNLM"/>
    </source>
</evidence>
<evidence type="ECO:0000313" key="1">
    <source>
        <dbReference type="EMBL" id="KAJ7688194.1"/>
    </source>
</evidence>
<reference evidence="1" key="1">
    <citation type="submission" date="2023-03" db="EMBL/GenBank/DDBJ databases">
        <title>Massive genome expansion in bonnet fungi (Mycena s.s.) driven by repeated elements and novel gene families across ecological guilds.</title>
        <authorList>
            <consortium name="Lawrence Berkeley National Laboratory"/>
            <person name="Harder C.B."/>
            <person name="Miyauchi S."/>
            <person name="Viragh M."/>
            <person name="Kuo A."/>
            <person name="Thoen E."/>
            <person name="Andreopoulos B."/>
            <person name="Lu D."/>
            <person name="Skrede I."/>
            <person name="Drula E."/>
            <person name="Henrissat B."/>
            <person name="Morin E."/>
            <person name="Kohler A."/>
            <person name="Barry K."/>
            <person name="LaButti K."/>
            <person name="Morin E."/>
            <person name="Salamov A."/>
            <person name="Lipzen A."/>
            <person name="Mereny Z."/>
            <person name="Hegedus B."/>
            <person name="Baldrian P."/>
            <person name="Stursova M."/>
            <person name="Weitz H."/>
            <person name="Taylor A."/>
            <person name="Grigoriev I.V."/>
            <person name="Nagy L.G."/>
            <person name="Martin F."/>
            <person name="Kauserud H."/>
        </authorList>
    </citation>
    <scope>NUCLEOTIDE SEQUENCE</scope>
    <source>
        <strain evidence="1">CBHHK067</strain>
    </source>
</reference>